<dbReference type="GO" id="GO:0006281">
    <property type="term" value="P:DNA repair"/>
    <property type="evidence" value="ECO:0007669"/>
    <property type="project" value="InterPro"/>
</dbReference>
<dbReference type="SUPFAM" id="SSF46785">
    <property type="entry name" value="Winged helix' DNA-binding domain"/>
    <property type="match status" value="1"/>
</dbReference>
<comment type="caution">
    <text evidence="18">The sequence shown here is derived from an EMBL/GenBank/DDBJ whole genome shotgun (WGS) entry which is preliminary data.</text>
</comment>
<dbReference type="GO" id="GO:0043138">
    <property type="term" value="F:3'-5' DNA helicase activity"/>
    <property type="evidence" value="ECO:0007669"/>
    <property type="project" value="UniProtKB-EC"/>
</dbReference>
<dbReference type="EC" id="5.6.2.4" evidence="12"/>
<sequence length="716" mass="79821">MSGFKVIRSPMEALKEHFGFSGLREGQDRVVSSIMEGRNVLVVMPTGGGKSLCYQLPALCRDGVCLVVSPLIALMKDQVDALAARGIPATMINSSLSFPEQKERLAGMKEGVFKLVYVAPERFGHEGFMRALAEVDINMVAVDEAHCLSQWGHDFRPDYLKLGRAIEAMGQPQVAALTATATPRVREDILVHLRLDDPVTIVRGFARENLHFRITACDTHKDKYKRLYELVKLHKTGIIYCSTRKKVEQVHEALSDLGLNVTAYHAGMTDAQREEAQNAFMNRHADIVIATNAFGMGIDRADVRFVAHFEIPGSVEAYYQEAGRAGRDGADAYCELLFNHADLRTQEFFIEGVNPGVPLIVELYELLRKHCSADSHDVAWSLEEMAERLKCRNAMQVGAALSVLMRNGVISRHDVPGQRVKLTRVTDPSVSGLKIPLDEQALREKEVRDREKLKAVTEFAYSTGCRQQWILNYFGEEDSAPCGRCDQCMTLGVEEGQSLGEEENKVVRQALSGIARASVRMGDGSWQGRWGKTKIIQMLKGAKNQEILKTSLARLSTYGILSRWSEDDIRQLFRAMQMAGLTRMSGEADRPLVTLSPKGNEVMMGRKDASMIWPFARRGKASAPSEQTRVRSTEDLTALGEFDEDLFLKLKELRNELAREAGIPAYAVFHNSTLEGLARLKPTTRRGAMNVHGIGEQKAAKYLDDFLEVIAEHCEV</sequence>
<dbReference type="Pfam" id="PF00570">
    <property type="entry name" value="HRDC"/>
    <property type="match status" value="1"/>
</dbReference>
<protein>
    <recommendedName>
        <fullName evidence="13">ATP-dependent DNA helicase RecQ</fullName>
        <ecNumber evidence="12">5.6.2.4</ecNumber>
    </recommendedName>
    <alternativeName>
        <fullName evidence="14">DNA 3'-5' helicase RecQ</fullName>
    </alternativeName>
</protein>
<dbReference type="Pfam" id="PF16124">
    <property type="entry name" value="RecQ_Zn_bind"/>
    <property type="match status" value="1"/>
</dbReference>
<evidence type="ECO:0000256" key="4">
    <source>
        <dbReference type="ARBA" id="ARBA00022723"/>
    </source>
</evidence>
<evidence type="ECO:0000256" key="12">
    <source>
        <dbReference type="ARBA" id="ARBA00034808"/>
    </source>
</evidence>
<dbReference type="GO" id="GO:0009378">
    <property type="term" value="F:four-way junction helicase activity"/>
    <property type="evidence" value="ECO:0007669"/>
    <property type="project" value="TreeGrafter"/>
</dbReference>
<reference evidence="18 19" key="1">
    <citation type="journal article" date="2017" name="BMC Genomics">
        <title>Genome sequencing of 39 Akkermansia muciniphila isolates reveals its population structure, genomic and functional diverisity, and global distribution in mammalian gut microbiotas.</title>
        <authorList>
            <person name="Guo X."/>
            <person name="Li S."/>
            <person name="Zhang J."/>
            <person name="Wu F."/>
            <person name="Li X."/>
            <person name="Wu D."/>
            <person name="Zhang M."/>
            <person name="Ou Z."/>
            <person name="Jie Z."/>
            <person name="Yan Q."/>
            <person name="Li P."/>
            <person name="Yi J."/>
            <person name="Peng Y."/>
        </authorList>
    </citation>
    <scope>NUCLEOTIDE SEQUENCE [LARGE SCALE GENOMIC DNA]</scope>
    <source>
        <strain evidence="18 19">GP24</strain>
    </source>
</reference>
<dbReference type="SMART" id="SM00956">
    <property type="entry name" value="RQC"/>
    <property type="match status" value="1"/>
</dbReference>
<dbReference type="PROSITE" id="PS51194">
    <property type="entry name" value="HELICASE_CTER"/>
    <property type="match status" value="1"/>
</dbReference>
<dbReference type="InterPro" id="IPR010997">
    <property type="entry name" value="HRDC-like_sf"/>
</dbReference>
<keyword evidence="8" id="KW-0067">ATP-binding</keyword>
<dbReference type="PROSITE" id="PS50967">
    <property type="entry name" value="HRDC"/>
    <property type="match status" value="1"/>
</dbReference>
<dbReference type="InterPro" id="IPR002121">
    <property type="entry name" value="HRDC_dom"/>
</dbReference>
<dbReference type="Proteomes" id="UP000236000">
    <property type="component" value="Unassembled WGS sequence"/>
</dbReference>
<evidence type="ECO:0000256" key="11">
    <source>
        <dbReference type="ARBA" id="ARBA00034617"/>
    </source>
</evidence>
<dbReference type="InterPro" id="IPR032284">
    <property type="entry name" value="RecQ_Zn-bd"/>
</dbReference>
<dbReference type="SUPFAM" id="SSF47819">
    <property type="entry name" value="HRDC-like"/>
    <property type="match status" value="1"/>
</dbReference>
<comment type="catalytic activity">
    <reaction evidence="11">
        <text>Couples ATP hydrolysis with the unwinding of duplex DNA by translocating in the 3'-5' direction.</text>
        <dbReference type="EC" id="5.6.2.4"/>
    </reaction>
</comment>
<dbReference type="GO" id="GO:0005737">
    <property type="term" value="C:cytoplasm"/>
    <property type="evidence" value="ECO:0007669"/>
    <property type="project" value="TreeGrafter"/>
</dbReference>
<dbReference type="GO" id="GO:0006260">
    <property type="term" value="P:DNA replication"/>
    <property type="evidence" value="ECO:0007669"/>
    <property type="project" value="InterPro"/>
</dbReference>
<gene>
    <name evidence="18" type="ORF">CXU22_07040</name>
</gene>
<dbReference type="Pfam" id="PF00270">
    <property type="entry name" value="DEAD"/>
    <property type="match status" value="1"/>
</dbReference>
<dbReference type="InterPro" id="IPR044876">
    <property type="entry name" value="HRDC_dom_sf"/>
</dbReference>
<dbReference type="GO" id="GO:0043590">
    <property type="term" value="C:bacterial nucleoid"/>
    <property type="evidence" value="ECO:0007669"/>
    <property type="project" value="TreeGrafter"/>
</dbReference>
<dbReference type="InterPro" id="IPR027417">
    <property type="entry name" value="P-loop_NTPase"/>
</dbReference>
<evidence type="ECO:0000259" key="15">
    <source>
        <dbReference type="PROSITE" id="PS50967"/>
    </source>
</evidence>
<dbReference type="FunFam" id="3.40.50.300:FF:001389">
    <property type="entry name" value="ATP-dependent DNA helicase RecQ"/>
    <property type="match status" value="1"/>
</dbReference>
<dbReference type="GO" id="GO:0046872">
    <property type="term" value="F:metal ion binding"/>
    <property type="evidence" value="ECO:0007669"/>
    <property type="project" value="UniProtKB-KW"/>
</dbReference>
<dbReference type="InterPro" id="IPR036390">
    <property type="entry name" value="WH_DNA-bd_sf"/>
</dbReference>
<dbReference type="InterPro" id="IPR004589">
    <property type="entry name" value="DNA_helicase_ATP-dep_RecQ"/>
</dbReference>
<dbReference type="EMBL" id="PJKA01000012">
    <property type="protein sequence ID" value="PNC17509.1"/>
    <property type="molecule type" value="Genomic_DNA"/>
</dbReference>
<evidence type="ECO:0000256" key="8">
    <source>
        <dbReference type="ARBA" id="ARBA00022840"/>
    </source>
</evidence>
<dbReference type="GO" id="GO:0016787">
    <property type="term" value="F:hydrolase activity"/>
    <property type="evidence" value="ECO:0007669"/>
    <property type="project" value="UniProtKB-KW"/>
</dbReference>
<dbReference type="InterPro" id="IPR001650">
    <property type="entry name" value="Helicase_C-like"/>
</dbReference>
<keyword evidence="6" id="KW-0378">Hydrolase</keyword>
<evidence type="ECO:0000256" key="2">
    <source>
        <dbReference type="ARBA" id="ARBA00001947"/>
    </source>
</evidence>
<dbReference type="InterPro" id="IPR036388">
    <property type="entry name" value="WH-like_DNA-bd_sf"/>
</dbReference>
<evidence type="ECO:0000256" key="10">
    <source>
        <dbReference type="ARBA" id="ARBA00023235"/>
    </source>
</evidence>
<dbReference type="AlphaFoldDB" id="A0A2N8HC94"/>
<dbReference type="GO" id="GO:0030894">
    <property type="term" value="C:replisome"/>
    <property type="evidence" value="ECO:0007669"/>
    <property type="project" value="TreeGrafter"/>
</dbReference>
<dbReference type="GO" id="GO:0005524">
    <property type="term" value="F:ATP binding"/>
    <property type="evidence" value="ECO:0007669"/>
    <property type="project" value="UniProtKB-KW"/>
</dbReference>
<keyword evidence="5" id="KW-0547">Nucleotide-binding</keyword>
<evidence type="ECO:0000256" key="9">
    <source>
        <dbReference type="ARBA" id="ARBA00023125"/>
    </source>
</evidence>
<dbReference type="RefSeq" id="WP_102713976.1">
    <property type="nucleotide sequence ID" value="NZ_PJKA01000012.1"/>
</dbReference>
<evidence type="ECO:0000256" key="5">
    <source>
        <dbReference type="ARBA" id="ARBA00022741"/>
    </source>
</evidence>
<dbReference type="PANTHER" id="PTHR13710:SF105">
    <property type="entry name" value="ATP-DEPENDENT DNA HELICASE Q1"/>
    <property type="match status" value="1"/>
</dbReference>
<feature type="domain" description="HRDC" evidence="15">
    <location>
        <begin position="640"/>
        <end position="716"/>
    </location>
</feature>
<evidence type="ECO:0000256" key="1">
    <source>
        <dbReference type="ARBA" id="ARBA00001946"/>
    </source>
</evidence>
<feature type="domain" description="Helicase C-terminal" evidence="17">
    <location>
        <begin position="223"/>
        <end position="368"/>
    </location>
</feature>
<dbReference type="CDD" id="cd17920">
    <property type="entry name" value="DEXHc_RecQ"/>
    <property type="match status" value="1"/>
</dbReference>
<dbReference type="GO" id="GO:0006310">
    <property type="term" value="P:DNA recombination"/>
    <property type="evidence" value="ECO:0007669"/>
    <property type="project" value="InterPro"/>
</dbReference>
<dbReference type="OrthoDB" id="9763310at2"/>
<feature type="domain" description="Helicase ATP-binding" evidence="16">
    <location>
        <begin position="31"/>
        <end position="199"/>
    </location>
</feature>
<keyword evidence="10" id="KW-0413">Isomerase</keyword>
<keyword evidence="7" id="KW-0347">Helicase</keyword>
<evidence type="ECO:0000256" key="7">
    <source>
        <dbReference type="ARBA" id="ARBA00022806"/>
    </source>
</evidence>
<dbReference type="Gene3D" id="1.10.10.10">
    <property type="entry name" value="Winged helix-like DNA-binding domain superfamily/Winged helix DNA-binding domain"/>
    <property type="match status" value="1"/>
</dbReference>
<evidence type="ECO:0000259" key="17">
    <source>
        <dbReference type="PROSITE" id="PS51194"/>
    </source>
</evidence>
<evidence type="ECO:0000259" key="16">
    <source>
        <dbReference type="PROSITE" id="PS51192"/>
    </source>
</evidence>
<dbReference type="PANTHER" id="PTHR13710">
    <property type="entry name" value="DNA HELICASE RECQ FAMILY MEMBER"/>
    <property type="match status" value="1"/>
</dbReference>
<dbReference type="Gene3D" id="1.10.150.80">
    <property type="entry name" value="HRDC domain"/>
    <property type="match status" value="1"/>
</dbReference>
<dbReference type="SMART" id="SM00490">
    <property type="entry name" value="HELICc"/>
    <property type="match status" value="1"/>
</dbReference>
<name>A0A2N8HC94_9BACT</name>
<dbReference type="GO" id="GO:0003677">
    <property type="term" value="F:DNA binding"/>
    <property type="evidence" value="ECO:0007669"/>
    <property type="project" value="UniProtKB-KW"/>
</dbReference>
<proteinExistence type="inferred from homology"/>
<evidence type="ECO:0000313" key="19">
    <source>
        <dbReference type="Proteomes" id="UP000236000"/>
    </source>
</evidence>
<comment type="similarity">
    <text evidence="3">Belongs to the helicase family. RecQ subfamily.</text>
</comment>
<dbReference type="InterPro" id="IPR018982">
    <property type="entry name" value="RQC_domain"/>
</dbReference>
<dbReference type="NCBIfam" id="TIGR00614">
    <property type="entry name" value="recQ_fam"/>
    <property type="match status" value="1"/>
</dbReference>
<keyword evidence="9" id="KW-0238">DNA-binding</keyword>
<organism evidence="18 19">
    <name type="scientific">Akkermansia muciniphila</name>
    <dbReference type="NCBI Taxonomy" id="239935"/>
    <lineage>
        <taxon>Bacteria</taxon>
        <taxon>Pseudomonadati</taxon>
        <taxon>Verrucomicrobiota</taxon>
        <taxon>Verrucomicrobiia</taxon>
        <taxon>Verrucomicrobiales</taxon>
        <taxon>Akkermansiaceae</taxon>
        <taxon>Akkermansia</taxon>
    </lineage>
</organism>
<dbReference type="Gene3D" id="3.40.50.300">
    <property type="entry name" value="P-loop containing nucleotide triphosphate hydrolases"/>
    <property type="match status" value="2"/>
</dbReference>
<evidence type="ECO:0000256" key="14">
    <source>
        <dbReference type="ARBA" id="ARBA00044550"/>
    </source>
</evidence>
<evidence type="ECO:0000256" key="6">
    <source>
        <dbReference type="ARBA" id="ARBA00022801"/>
    </source>
</evidence>
<dbReference type="SMART" id="SM00341">
    <property type="entry name" value="HRDC"/>
    <property type="match status" value="1"/>
</dbReference>
<dbReference type="SMART" id="SM00487">
    <property type="entry name" value="DEXDc"/>
    <property type="match status" value="1"/>
</dbReference>
<dbReference type="PROSITE" id="PS51192">
    <property type="entry name" value="HELICASE_ATP_BIND_1"/>
    <property type="match status" value="1"/>
</dbReference>
<comment type="cofactor">
    <cofactor evidence="2">
        <name>Zn(2+)</name>
        <dbReference type="ChEBI" id="CHEBI:29105"/>
    </cofactor>
</comment>
<dbReference type="InterPro" id="IPR014001">
    <property type="entry name" value="Helicase_ATP-bd"/>
</dbReference>
<dbReference type="Pfam" id="PF00271">
    <property type="entry name" value="Helicase_C"/>
    <property type="match status" value="1"/>
</dbReference>
<evidence type="ECO:0000256" key="13">
    <source>
        <dbReference type="ARBA" id="ARBA00044535"/>
    </source>
</evidence>
<dbReference type="SUPFAM" id="SSF52540">
    <property type="entry name" value="P-loop containing nucleoside triphosphate hydrolases"/>
    <property type="match status" value="1"/>
</dbReference>
<dbReference type="InterPro" id="IPR011545">
    <property type="entry name" value="DEAD/DEAH_box_helicase_dom"/>
</dbReference>
<dbReference type="Pfam" id="PF09382">
    <property type="entry name" value="RQC"/>
    <property type="match status" value="1"/>
</dbReference>
<evidence type="ECO:0000313" key="18">
    <source>
        <dbReference type="EMBL" id="PNC17509.1"/>
    </source>
</evidence>
<accession>A0A2N8HC94</accession>
<evidence type="ECO:0000256" key="3">
    <source>
        <dbReference type="ARBA" id="ARBA00005446"/>
    </source>
</evidence>
<comment type="cofactor">
    <cofactor evidence="1">
        <name>Mg(2+)</name>
        <dbReference type="ChEBI" id="CHEBI:18420"/>
    </cofactor>
</comment>
<keyword evidence="4" id="KW-0479">Metal-binding</keyword>